<evidence type="ECO:0000256" key="2">
    <source>
        <dbReference type="ARBA" id="ARBA00023125"/>
    </source>
</evidence>
<dbReference type="InterPro" id="IPR050109">
    <property type="entry name" value="HTH-type_TetR-like_transc_reg"/>
</dbReference>
<dbReference type="Pfam" id="PF00440">
    <property type="entry name" value="TetR_N"/>
    <property type="match status" value="1"/>
</dbReference>
<feature type="domain" description="HTH tetR-type" evidence="5">
    <location>
        <begin position="5"/>
        <end position="65"/>
    </location>
</feature>
<dbReference type="Proteomes" id="UP000461880">
    <property type="component" value="Unassembled WGS sequence"/>
</dbReference>
<dbReference type="PRINTS" id="PR00455">
    <property type="entry name" value="HTHTETR"/>
</dbReference>
<dbReference type="RefSeq" id="WP_154503009.1">
    <property type="nucleotide sequence ID" value="NZ_VUMN01000004.1"/>
</dbReference>
<keyword evidence="3" id="KW-0804">Transcription</keyword>
<organism evidence="6 7">
    <name type="scientific">Stecheria intestinalis</name>
    <dbReference type="NCBI Taxonomy" id="2606630"/>
    <lineage>
        <taxon>Bacteria</taxon>
        <taxon>Bacillati</taxon>
        <taxon>Bacillota</taxon>
        <taxon>Erysipelotrichia</taxon>
        <taxon>Erysipelotrichales</taxon>
        <taxon>Erysipelotrichaceae</taxon>
        <taxon>Stecheria</taxon>
    </lineage>
</organism>
<evidence type="ECO:0000256" key="1">
    <source>
        <dbReference type="ARBA" id="ARBA00023015"/>
    </source>
</evidence>
<comment type="caution">
    <text evidence="6">The sequence shown here is derived from an EMBL/GenBank/DDBJ whole genome shotgun (WGS) entry which is preliminary data.</text>
</comment>
<name>A0A7X2NQS3_9FIRM</name>
<keyword evidence="2 4" id="KW-0238">DNA-binding</keyword>
<dbReference type="AlphaFoldDB" id="A0A7X2NQS3"/>
<dbReference type="GO" id="GO:0000976">
    <property type="term" value="F:transcription cis-regulatory region binding"/>
    <property type="evidence" value="ECO:0007669"/>
    <property type="project" value="TreeGrafter"/>
</dbReference>
<dbReference type="PROSITE" id="PS50977">
    <property type="entry name" value="HTH_TETR_2"/>
    <property type="match status" value="1"/>
</dbReference>
<evidence type="ECO:0000256" key="3">
    <source>
        <dbReference type="ARBA" id="ARBA00023163"/>
    </source>
</evidence>
<feature type="DNA-binding region" description="H-T-H motif" evidence="4">
    <location>
        <begin position="28"/>
        <end position="47"/>
    </location>
</feature>
<evidence type="ECO:0000313" key="7">
    <source>
        <dbReference type="Proteomes" id="UP000461880"/>
    </source>
</evidence>
<reference evidence="6 7" key="1">
    <citation type="submission" date="2019-08" db="EMBL/GenBank/DDBJ databases">
        <title>In-depth cultivation of the pig gut microbiome towards novel bacterial diversity and tailored functional studies.</title>
        <authorList>
            <person name="Wylensek D."/>
            <person name="Hitch T.C.A."/>
            <person name="Clavel T."/>
        </authorList>
    </citation>
    <scope>NUCLEOTIDE SEQUENCE [LARGE SCALE GENOMIC DNA]</scope>
    <source>
        <strain evidence="6 7">Oil+RF-744-GAM-WT-6</strain>
    </source>
</reference>
<gene>
    <name evidence="6" type="ORF">FYJ51_02905</name>
</gene>
<evidence type="ECO:0000256" key="4">
    <source>
        <dbReference type="PROSITE-ProRule" id="PRU00335"/>
    </source>
</evidence>
<proteinExistence type="predicted"/>
<sequence>MPVHFASREEILKHCREIVQHKGLSALNMRTVAEACGMGLGSLYYYFPSKNALVIATIESVWSDLFRLEDSQLEESSFPEYVHRCFRRLHQGIQTYPNFFTIHSVSVSEDGRSEARETMMRYLDRILSSFRTVLIHDPLVRPDAFDESFTKDGFLNYVLESMIELLLRGHDDCDVLIEMISRTLYEPEKKMERGK</sequence>
<dbReference type="EMBL" id="VUMN01000004">
    <property type="protein sequence ID" value="MSS57850.1"/>
    <property type="molecule type" value="Genomic_DNA"/>
</dbReference>
<accession>A0A7X2NQS3</accession>
<keyword evidence="7" id="KW-1185">Reference proteome</keyword>
<protein>
    <submittedName>
        <fullName evidence="6">TetR/AcrR family transcriptional regulator</fullName>
    </submittedName>
</protein>
<dbReference type="PANTHER" id="PTHR30055:SF234">
    <property type="entry name" value="HTH-TYPE TRANSCRIPTIONAL REGULATOR BETI"/>
    <property type="match status" value="1"/>
</dbReference>
<keyword evidence="1" id="KW-0805">Transcription regulation</keyword>
<dbReference type="Gene3D" id="1.10.357.10">
    <property type="entry name" value="Tetracycline Repressor, domain 2"/>
    <property type="match status" value="1"/>
</dbReference>
<dbReference type="SUPFAM" id="SSF46689">
    <property type="entry name" value="Homeodomain-like"/>
    <property type="match status" value="1"/>
</dbReference>
<evidence type="ECO:0000259" key="5">
    <source>
        <dbReference type="PROSITE" id="PS50977"/>
    </source>
</evidence>
<dbReference type="PANTHER" id="PTHR30055">
    <property type="entry name" value="HTH-TYPE TRANSCRIPTIONAL REGULATOR RUTR"/>
    <property type="match status" value="1"/>
</dbReference>
<dbReference type="GO" id="GO:0003700">
    <property type="term" value="F:DNA-binding transcription factor activity"/>
    <property type="evidence" value="ECO:0007669"/>
    <property type="project" value="TreeGrafter"/>
</dbReference>
<dbReference type="InterPro" id="IPR009057">
    <property type="entry name" value="Homeodomain-like_sf"/>
</dbReference>
<dbReference type="InterPro" id="IPR001647">
    <property type="entry name" value="HTH_TetR"/>
</dbReference>
<evidence type="ECO:0000313" key="6">
    <source>
        <dbReference type="EMBL" id="MSS57850.1"/>
    </source>
</evidence>